<reference evidence="7 9" key="2">
    <citation type="submission" date="2017-02" db="EMBL/GenBank/DDBJ databases">
        <title>Amycolatopsis azurea DSM 43854 draft genome.</title>
        <authorList>
            <person name="Mayilraj S."/>
        </authorList>
    </citation>
    <scope>NUCLEOTIDE SEQUENCE [LARGE SCALE GENOMIC DNA]</scope>
    <source>
        <strain evidence="7 9">DSM 43854</strain>
    </source>
</reference>
<evidence type="ECO:0000313" key="9">
    <source>
        <dbReference type="Proteomes" id="UP000188551"/>
    </source>
</evidence>
<dbReference type="CDD" id="cd00616">
    <property type="entry name" value="AHBA_syn"/>
    <property type="match status" value="1"/>
</dbReference>
<evidence type="ECO:0000256" key="2">
    <source>
        <dbReference type="ARBA" id="ARBA00023194"/>
    </source>
</evidence>
<feature type="active site" description="Proton acceptor" evidence="3">
    <location>
        <position position="190"/>
    </location>
</feature>
<feature type="modified residue" description="N6-(pyridoxal phosphate)lysine" evidence="4">
    <location>
        <position position="190"/>
    </location>
</feature>
<accession>M2PXG4</accession>
<dbReference type="Pfam" id="PF01041">
    <property type="entry name" value="DegT_DnrJ_EryC1"/>
    <property type="match status" value="1"/>
</dbReference>
<evidence type="ECO:0000313" key="6">
    <source>
        <dbReference type="EMBL" id="EMD29318.1"/>
    </source>
</evidence>
<dbReference type="EMBL" id="MUXN01000002">
    <property type="protein sequence ID" value="OOC08111.1"/>
    <property type="molecule type" value="Genomic_DNA"/>
</dbReference>
<comment type="similarity">
    <text evidence="5">Belongs to the DegT/DnrJ/EryC1 family.</text>
</comment>
<evidence type="ECO:0000313" key="8">
    <source>
        <dbReference type="Proteomes" id="UP000014137"/>
    </source>
</evidence>
<evidence type="ECO:0000313" key="7">
    <source>
        <dbReference type="EMBL" id="OOC08111.1"/>
    </source>
</evidence>
<dbReference type="SUPFAM" id="SSF53383">
    <property type="entry name" value="PLP-dependent transferases"/>
    <property type="match status" value="1"/>
</dbReference>
<keyword evidence="6" id="KW-0808">Transferase</keyword>
<sequence length="417" mass="45396">MSSAEPYLVPYPSRGSLLGEPELDALSTVVRSQAPLSAGGYRAEFDDRFRELVGSRHALSVTSGTVALELAIGLLGLNHGDEVIATPQTYKATIQPLLDLPVTVRFCDVDENTLNADPASIEALIGPRTRAILLVHYGGLPADMDPIMRIARQHGIKVIEDCAHALGSVYHGRRPGALADIGCFSFHSSKNITTLGEGGMITVASDEWAERLERIRSNDSDAVYVPSAQRIGGRDEAPAWMLHPGNSYSHSCVELRHPGTNATLSEPSAAVGIAQLRRLDSLVLRRREIAGRITDVLTKFPFVRLVPERPGVVNAYHLYTFFVEPGAGADRDAIVERLSRSGVEMQLRYFPLHLLPEWQARGHRQGESPVAEQLWFTRQINVPCQPSLSDRQVGHLLEALEAVLTEVSTGTAALAAP</sequence>
<dbReference type="GO" id="GO:0008483">
    <property type="term" value="F:transaminase activity"/>
    <property type="evidence" value="ECO:0007669"/>
    <property type="project" value="UniProtKB-KW"/>
</dbReference>
<keyword evidence="9" id="KW-1185">Reference proteome</keyword>
<evidence type="ECO:0000256" key="1">
    <source>
        <dbReference type="ARBA" id="ARBA00001933"/>
    </source>
</evidence>
<dbReference type="AlphaFoldDB" id="M2PXG4"/>
<evidence type="ECO:0000256" key="4">
    <source>
        <dbReference type="PIRSR" id="PIRSR000390-2"/>
    </source>
</evidence>
<comment type="cofactor">
    <cofactor evidence="1">
        <name>pyridoxal 5'-phosphate</name>
        <dbReference type="ChEBI" id="CHEBI:597326"/>
    </cofactor>
</comment>
<evidence type="ECO:0000256" key="3">
    <source>
        <dbReference type="PIRSR" id="PIRSR000390-1"/>
    </source>
</evidence>
<dbReference type="OrthoDB" id="5342089at2"/>
<protein>
    <submittedName>
        <fullName evidence="7">Aminotransferase DegT</fullName>
    </submittedName>
    <submittedName>
        <fullName evidence="6">DegT/DnrJ/EryC1/StrS aminotransferase</fullName>
    </submittedName>
</protein>
<keyword evidence="2" id="KW-0045">Antibiotic biosynthesis</keyword>
<dbReference type="Gene3D" id="3.40.640.10">
    <property type="entry name" value="Type I PLP-dependent aspartate aminotransferase-like (Major domain)"/>
    <property type="match status" value="1"/>
</dbReference>
<dbReference type="InterPro" id="IPR015422">
    <property type="entry name" value="PyrdxlP-dep_Trfase_small"/>
</dbReference>
<dbReference type="Gene3D" id="3.90.1150.10">
    <property type="entry name" value="Aspartate Aminotransferase, domain 1"/>
    <property type="match status" value="1"/>
</dbReference>
<dbReference type="EMBL" id="ANMG01000005">
    <property type="protein sequence ID" value="EMD29318.1"/>
    <property type="molecule type" value="Genomic_DNA"/>
</dbReference>
<dbReference type="InterPro" id="IPR000653">
    <property type="entry name" value="DegT/StrS_aminotransferase"/>
</dbReference>
<dbReference type="Proteomes" id="UP000014137">
    <property type="component" value="Unassembled WGS sequence"/>
</dbReference>
<dbReference type="PATRIC" id="fig|1238180.3.peg.1045"/>
<keyword evidence="6" id="KW-0032">Aminotransferase</keyword>
<dbReference type="RefSeq" id="WP_005151681.1">
    <property type="nucleotide sequence ID" value="NZ_ANMG01000005.1"/>
</dbReference>
<gene>
    <name evidence="7" type="ORF">B0293_04355</name>
    <name evidence="6" type="ORF">C791_5060</name>
</gene>
<dbReference type="PIRSF" id="PIRSF000390">
    <property type="entry name" value="PLP_StrS"/>
    <property type="match status" value="1"/>
</dbReference>
<dbReference type="InterPro" id="IPR015424">
    <property type="entry name" value="PyrdxlP-dep_Trfase"/>
</dbReference>
<dbReference type="PANTHER" id="PTHR30244:SF34">
    <property type="entry name" value="DTDP-4-AMINO-4,6-DIDEOXYGALACTOSE TRANSAMINASE"/>
    <property type="match status" value="1"/>
</dbReference>
<dbReference type="InterPro" id="IPR015421">
    <property type="entry name" value="PyrdxlP-dep_Trfase_major"/>
</dbReference>
<dbReference type="Proteomes" id="UP000188551">
    <property type="component" value="Unassembled WGS sequence"/>
</dbReference>
<reference evidence="6 8" key="1">
    <citation type="submission" date="2012-10" db="EMBL/GenBank/DDBJ databases">
        <title>Genome assembly of Amycolatopsis azurea DSM 43854.</title>
        <authorList>
            <person name="Khatri I."/>
            <person name="Kaur I."/>
            <person name="Subramanian S."/>
            <person name="Mayilraj S."/>
        </authorList>
    </citation>
    <scope>NUCLEOTIDE SEQUENCE [LARGE SCALE GENOMIC DNA]</scope>
    <source>
        <strain evidence="6 8">DSM 43854</strain>
    </source>
</reference>
<dbReference type="GO" id="GO:0030170">
    <property type="term" value="F:pyridoxal phosphate binding"/>
    <property type="evidence" value="ECO:0007669"/>
    <property type="project" value="TreeGrafter"/>
</dbReference>
<dbReference type="PANTHER" id="PTHR30244">
    <property type="entry name" value="TRANSAMINASE"/>
    <property type="match status" value="1"/>
</dbReference>
<keyword evidence="4 5" id="KW-0663">Pyridoxal phosphate</keyword>
<dbReference type="GO" id="GO:0017000">
    <property type="term" value="P:antibiotic biosynthetic process"/>
    <property type="evidence" value="ECO:0007669"/>
    <property type="project" value="UniProtKB-KW"/>
</dbReference>
<name>M2PXG4_9PSEU</name>
<organism evidence="6 8">
    <name type="scientific">Amycolatopsis azurea DSM 43854</name>
    <dbReference type="NCBI Taxonomy" id="1238180"/>
    <lineage>
        <taxon>Bacteria</taxon>
        <taxon>Bacillati</taxon>
        <taxon>Actinomycetota</taxon>
        <taxon>Actinomycetes</taxon>
        <taxon>Pseudonocardiales</taxon>
        <taxon>Pseudonocardiaceae</taxon>
        <taxon>Amycolatopsis</taxon>
    </lineage>
</organism>
<dbReference type="GO" id="GO:0000271">
    <property type="term" value="P:polysaccharide biosynthetic process"/>
    <property type="evidence" value="ECO:0007669"/>
    <property type="project" value="TreeGrafter"/>
</dbReference>
<evidence type="ECO:0000256" key="5">
    <source>
        <dbReference type="RuleBase" id="RU004508"/>
    </source>
</evidence>
<proteinExistence type="inferred from homology"/>
<comment type="caution">
    <text evidence="6">The sequence shown here is derived from an EMBL/GenBank/DDBJ whole genome shotgun (WGS) entry which is preliminary data.</text>
</comment>